<feature type="domain" description="NodB homology" evidence="2">
    <location>
        <begin position="66"/>
        <end position="241"/>
    </location>
</feature>
<dbReference type="Pfam" id="PF01522">
    <property type="entry name" value="Polysacc_deac_1"/>
    <property type="match status" value="1"/>
</dbReference>
<proteinExistence type="predicted"/>
<dbReference type="InterPro" id="IPR002509">
    <property type="entry name" value="NODB_dom"/>
</dbReference>
<keyword evidence="1" id="KW-0812">Transmembrane</keyword>
<dbReference type="CDD" id="cd10917">
    <property type="entry name" value="CE4_NodB_like_6s_7s"/>
    <property type="match status" value="1"/>
</dbReference>
<evidence type="ECO:0000313" key="4">
    <source>
        <dbReference type="Proteomes" id="UP000681610"/>
    </source>
</evidence>
<dbReference type="SUPFAM" id="SSF88713">
    <property type="entry name" value="Glycoside hydrolase/deacetylase"/>
    <property type="match status" value="1"/>
</dbReference>
<accession>A0ABS3PZ88</accession>
<dbReference type="PANTHER" id="PTHR10587">
    <property type="entry name" value="GLYCOSYL TRANSFERASE-RELATED"/>
    <property type="match status" value="1"/>
</dbReference>
<organism evidence="3 4">
    <name type="scientific">Capnocytophaga bilenii</name>
    <dbReference type="NCBI Taxonomy" id="2819369"/>
    <lineage>
        <taxon>Bacteria</taxon>
        <taxon>Pseudomonadati</taxon>
        <taxon>Bacteroidota</taxon>
        <taxon>Flavobacteriia</taxon>
        <taxon>Flavobacteriales</taxon>
        <taxon>Flavobacteriaceae</taxon>
        <taxon>Capnocytophaga</taxon>
    </lineage>
</organism>
<sequence length="245" mass="28717">MKLSKHFYITILFLLAIATCTLWQQPFYTYITLTLIYLGITSWGVFDVRLSYFVKTQYFLKQRPTKTIVLTFDDGPSELTPQFLDLLQRYDAKAIFFCIGEQVQKYPEIINRMQAEGHLIGNHTFSHQPKNLFSTQKLINEINRTDEALAQLGIHTHLFRPPYGITNPKLAKAIRTTGKKTIGWDIRSLDTIIKDEDQLFNRIVRKLTHGNIILLHDKHLHTLRVLERLLQYLKENNYTITNHIE</sequence>
<name>A0ABS3PZ88_9FLAO</name>
<keyword evidence="4" id="KW-1185">Reference proteome</keyword>
<comment type="caution">
    <text evidence="3">The sequence shown here is derived from an EMBL/GenBank/DDBJ whole genome shotgun (WGS) entry which is preliminary data.</text>
</comment>
<feature type="transmembrane region" description="Helical" evidence="1">
    <location>
        <begin position="30"/>
        <end position="54"/>
    </location>
</feature>
<dbReference type="InterPro" id="IPR050248">
    <property type="entry name" value="Polysacc_deacetylase_ArnD"/>
</dbReference>
<dbReference type="EMBL" id="JAGDYP010000007">
    <property type="protein sequence ID" value="MBO1884590.1"/>
    <property type="molecule type" value="Genomic_DNA"/>
</dbReference>
<dbReference type="PROSITE" id="PS51677">
    <property type="entry name" value="NODB"/>
    <property type="match status" value="1"/>
</dbReference>
<dbReference type="Proteomes" id="UP000681610">
    <property type="component" value="Unassembled WGS sequence"/>
</dbReference>
<evidence type="ECO:0000259" key="2">
    <source>
        <dbReference type="PROSITE" id="PS51677"/>
    </source>
</evidence>
<protein>
    <submittedName>
        <fullName evidence="3">Polysaccharide deacetylase family protein</fullName>
    </submittedName>
</protein>
<keyword evidence="1" id="KW-1133">Transmembrane helix</keyword>
<dbReference type="RefSeq" id="WP_208059054.1">
    <property type="nucleotide sequence ID" value="NZ_JAGDYP010000007.1"/>
</dbReference>
<dbReference type="InterPro" id="IPR011330">
    <property type="entry name" value="Glyco_hydro/deAcase_b/a-brl"/>
</dbReference>
<dbReference type="Gene3D" id="3.20.20.370">
    <property type="entry name" value="Glycoside hydrolase/deacetylase"/>
    <property type="match status" value="1"/>
</dbReference>
<reference evidence="3 4" key="1">
    <citation type="submission" date="2021-03" db="EMBL/GenBank/DDBJ databases">
        <title>Isolation and description of Capnocytophaga bilenii sp. nov., a novel Capnocytophaga species, isolated from a gingivitis subject.</title>
        <authorList>
            <person name="Antezack A."/>
            <person name="Monnet-Corti V."/>
            <person name="La Scola B."/>
        </authorList>
    </citation>
    <scope>NUCLEOTIDE SEQUENCE [LARGE SCALE GENOMIC DNA]</scope>
    <source>
        <strain evidence="3 4">Marseille-Q4570</strain>
    </source>
</reference>
<keyword evidence="1" id="KW-0472">Membrane</keyword>
<feature type="transmembrane region" description="Helical" evidence="1">
    <location>
        <begin position="7"/>
        <end position="24"/>
    </location>
</feature>
<evidence type="ECO:0000256" key="1">
    <source>
        <dbReference type="SAM" id="Phobius"/>
    </source>
</evidence>
<gene>
    <name evidence="3" type="ORF">J4N46_09255</name>
</gene>
<evidence type="ECO:0000313" key="3">
    <source>
        <dbReference type="EMBL" id="MBO1884590.1"/>
    </source>
</evidence>